<evidence type="ECO:0000313" key="7">
    <source>
        <dbReference type="EMBL" id="TET61783.1"/>
    </source>
</evidence>
<keyword evidence="3" id="KW-0547">Nucleotide-binding</keyword>
<dbReference type="InterPro" id="IPR003593">
    <property type="entry name" value="AAA+_ATPase"/>
</dbReference>
<comment type="similarity">
    <text evidence="1">Belongs to the ABC transporter superfamily.</text>
</comment>
<protein>
    <submittedName>
        <fullName evidence="7">ABC transporter ATP-binding protein</fullName>
    </submittedName>
</protein>
<dbReference type="Proteomes" id="UP000319130">
    <property type="component" value="Unassembled WGS sequence"/>
</dbReference>
<evidence type="ECO:0000256" key="3">
    <source>
        <dbReference type="ARBA" id="ARBA00022741"/>
    </source>
</evidence>
<dbReference type="GO" id="GO:0005524">
    <property type="term" value="F:ATP binding"/>
    <property type="evidence" value="ECO:0007669"/>
    <property type="project" value="UniProtKB-KW"/>
</dbReference>
<dbReference type="EMBL" id="SOIZ01000228">
    <property type="protein sequence ID" value="TET61783.1"/>
    <property type="molecule type" value="Genomic_DNA"/>
</dbReference>
<evidence type="ECO:0000256" key="5">
    <source>
        <dbReference type="SAM" id="Coils"/>
    </source>
</evidence>
<evidence type="ECO:0000256" key="2">
    <source>
        <dbReference type="ARBA" id="ARBA00022448"/>
    </source>
</evidence>
<dbReference type="InterPro" id="IPR003439">
    <property type="entry name" value="ABC_transporter-like_ATP-bd"/>
</dbReference>
<keyword evidence="4 7" id="KW-0067">ATP-binding</keyword>
<reference evidence="7 8" key="1">
    <citation type="submission" date="2019-03" db="EMBL/GenBank/DDBJ databases">
        <title>Metabolic potential of uncultured bacteria and archaea associated with petroleum seepage in deep-sea sediments.</title>
        <authorList>
            <person name="Dong X."/>
            <person name="Hubert C."/>
        </authorList>
    </citation>
    <scope>NUCLEOTIDE SEQUENCE [LARGE SCALE GENOMIC DNA]</scope>
    <source>
        <strain evidence="7">E29_bin52</strain>
    </source>
</reference>
<accession>A0A523W441</accession>
<dbReference type="SUPFAM" id="SSF52540">
    <property type="entry name" value="P-loop containing nucleoside triphosphate hydrolases"/>
    <property type="match status" value="1"/>
</dbReference>
<evidence type="ECO:0000313" key="8">
    <source>
        <dbReference type="Proteomes" id="UP000319130"/>
    </source>
</evidence>
<evidence type="ECO:0000259" key="6">
    <source>
        <dbReference type="PROSITE" id="PS50893"/>
    </source>
</evidence>
<dbReference type="Pfam" id="PF00005">
    <property type="entry name" value="ABC_tran"/>
    <property type="match status" value="1"/>
</dbReference>
<name>A0A523W441_UNCAE</name>
<dbReference type="GO" id="GO:0016887">
    <property type="term" value="F:ATP hydrolysis activity"/>
    <property type="evidence" value="ECO:0007669"/>
    <property type="project" value="InterPro"/>
</dbReference>
<dbReference type="PANTHER" id="PTHR43335:SF4">
    <property type="entry name" value="ABC TRANSPORTER, ATP-BINDING PROTEIN"/>
    <property type="match status" value="1"/>
</dbReference>
<feature type="coiled-coil region" evidence="5">
    <location>
        <begin position="217"/>
        <end position="244"/>
    </location>
</feature>
<proteinExistence type="inferred from homology"/>
<evidence type="ECO:0000256" key="1">
    <source>
        <dbReference type="ARBA" id="ARBA00005417"/>
    </source>
</evidence>
<organism evidence="7 8">
    <name type="scientific">Aerophobetes bacterium</name>
    <dbReference type="NCBI Taxonomy" id="2030807"/>
    <lineage>
        <taxon>Bacteria</taxon>
        <taxon>Candidatus Aerophobota</taxon>
    </lineage>
</organism>
<dbReference type="InterPro" id="IPR027417">
    <property type="entry name" value="P-loop_NTPase"/>
</dbReference>
<dbReference type="CDD" id="cd03230">
    <property type="entry name" value="ABC_DR_subfamily_A"/>
    <property type="match status" value="1"/>
</dbReference>
<evidence type="ECO:0000256" key="4">
    <source>
        <dbReference type="ARBA" id="ARBA00022840"/>
    </source>
</evidence>
<dbReference type="AlphaFoldDB" id="A0A523W441"/>
<sequence>MIRTEGLTKQYGEFTAVDGLNLRVEKGEIYGFLGPNGAGKTTTILMLLNILKPSRGSIYLLGEKLSSASFDIKRRVGVVSEKQYLYSEMTAGEYLDFFADLYGVRDKSRKIDELLEELNLLDVKNRRLGAFSRGMQQKIGFARALLPEPELLILDEPISGLDPTGIKQIRDLIEKENKAGKTVFISSHLLSEVEKLCGRVGIINKGKLLAEENMEGLRRRLSDVVELEVELSEAKKEIIDALSTLDFVGGIRKDGSLLTIKVNSDRDYRAPISEAISQRGGVVLGIKVKEMSLEEAFITITQKNISLLASSSEKV</sequence>
<dbReference type="SMART" id="SM00382">
    <property type="entry name" value="AAA"/>
    <property type="match status" value="1"/>
</dbReference>
<comment type="caution">
    <text evidence="7">The sequence shown here is derived from an EMBL/GenBank/DDBJ whole genome shotgun (WGS) entry which is preliminary data.</text>
</comment>
<feature type="domain" description="ABC transporter" evidence="6">
    <location>
        <begin position="2"/>
        <end position="230"/>
    </location>
</feature>
<dbReference type="PANTHER" id="PTHR43335">
    <property type="entry name" value="ABC TRANSPORTER, ATP-BINDING PROTEIN"/>
    <property type="match status" value="1"/>
</dbReference>
<keyword evidence="5" id="KW-0175">Coiled coil</keyword>
<dbReference type="Gene3D" id="3.40.50.300">
    <property type="entry name" value="P-loop containing nucleotide triphosphate hydrolases"/>
    <property type="match status" value="1"/>
</dbReference>
<keyword evidence="2" id="KW-0813">Transport</keyword>
<dbReference type="PROSITE" id="PS50893">
    <property type="entry name" value="ABC_TRANSPORTER_2"/>
    <property type="match status" value="1"/>
</dbReference>
<gene>
    <name evidence="7" type="ORF">E3J48_05250</name>
</gene>